<dbReference type="GO" id="GO:0030170">
    <property type="term" value="F:pyridoxal phosphate binding"/>
    <property type="evidence" value="ECO:0007669"/>
    <property type="project" value="TreeGrafter"/>
</dbReference>
<gene>
    <name evidence="5" type="ORF">CBW46_016185</name>
</gene>
<proteinExistence type="predicted"/>
<keyword evidence="2" id="KW-0663">Pyridoxal phosphate</keyword>
<dbReference type="InterPro" id="IPR001608">
    <property type="entry name" value="Ala_racemase_N"/>
</dbReference>
<dbReference type="OrthoDB" id="504078at2"/>
<feature type="domain" description="Alanine racemase N-terminal" evidence="4">
    <location>
        <begin position="11"/>
        <end position="226"/>
    </location>
</feature>
<dbReference type="PANTHER" id="PTHR30511">
    <property type="entry name" value="ALANINE RACEMASE"/>
    <property type="match status" value="1"/>
</dbReference>
<name>A0A2W1N7T1_PAEXE</name>
<evidence type="ECO:0000256" key="3">
    <source>
        <dbReference type="ARBA" id="ARBA00023235"/>
    </source>
</evidence>
<organism evidence="5 6">
    <name type="scientific">Paenibacillus xerothermodurans</name>
    <dbReference type="NCBI Taxonomy" id="1977292"/>
    <lineage>
        <taxon>Bacteria</taxon>
        <taxon>Bacillati</taxon>
        <taxon>Bacillota</taxon>
        <taxon>Bacilli</taxon>
        <taxon>Bacillales</taxon>
        <taxon>Paenibacillaceae</taxon>
        <taxon>Paenibacillus</taxon>
    </lineage>
</organism>
<sequence length="370" mass="40621">MRYPAVFFDSFQLEHNARLILALCQRRGIKCSSVTKGIGADERIVAAWYRAGFRDFADSRLQNLAEIRRTYGRDVSLMLLRLPAASEAHDVVRLCDVSLNSELETIRLLGQAARQLKHPHEIILMTDLGDLREGLLPEHLLDAVREIVNIPAIKLAGIGVNYTCYGGVLPSVDSYKELTHLVHQAEALTEYPLQLVSGGNSSSLPLILGSGNLGRVNHLRIGEALLLGRETAFGENIPGLYTKAFILEAEVVELQCKPTLPRGEAGRDAFGGVPLFEDRGFRIRAVLALGKQDAVVEQLLPEAEGADILGASSDHLIVDVTDAPPVKVGDTMRFELRYGALLHLMTSSYVVKYERSDPLLCRHLALAAQV</sequence>
<dbReference type="Gene3D" id="3.20.20.10">
    <property type="entry name" value="Alanine racemase"/>
    <property type="match status" value="1"/>
</dbReference>
<dbReference type="InterPro" id="IPR029066">
    <property type="entry name" value="PLP-binding_barrel"/>
</dbReference>
<evidence type="ECO:0000259" key="4">
    <source>
        <dbReference type="Pfam" id="PF01168"/>
    </source>
</evidence>
<evidence type="ECO:0000313" key="6">
    <source>
        <dbReference type="Proteomes" id="UP000214746"/>
    </source>
</evidence>
<dbReference type="Proteomes" id="UP000214746">
    <property type="component" value="Unassembled WGS sequence"/>
</dbReference>
<accession>A0A2W1N7T1</accession>
<dbReference type="EMBL" id="NHRJ02000012">
    <property type="protein sequence ID" value="PZE19864.1"/>
    <property type="molecule type" value="Genomic_DNA"/>
</dbReference>
<comment type="cofactor">
    <cofactor evidence="1">
        <name>pyridoxal 5'-phosphate</name>
        <dbReference type="ChEBI" id="CHEBI:597326"/>
    </cofactor>
</comment>
<keyword evidence="3" id="KW-0413">Isomerase</keyword>
<dbReference type="GO" id="GO:0008784">
    <property type="term" value="F:alanine racemase activity"/>
    <property type="evidence" value="ECO:0007669"/>
    <property type="project" value="TreeGrafter"/>
</dbReference>
<keyword evidence="6" id="KW-1185">Reference proteome</keyword>
<dbReference type="SUPFAM" id="SSF51419">
    <property type="entry name" value="PLP-binding barrel"/>
    <property type="match status" value="1"/>
</dbReference>
<reference evidence="5" key="1">
    <citation type="submission" date="2018-06" db="EMBL/GenBank/DDBJ databases">
        <title>Paenibacillus xerothermodurans sp. nov. an extremely dry heat resistant spore forming bacterium isolated from the soil of Cape Canaveral, Florida.</title>
        <authorList>
            <person name="Seuylemezian A."/>
            <person name="Kaur N."/>
            <person name="Patil P."/>
            <person name="Patil P."/>
            <person name="Mayilraj S."/>
            <person name="Vaishampayan P."/>
        </authorList>
    </citation>
    <scope>NUCLEOTIDE SEQUENCE [LARGE SCALE GENOMIC DNA]</scope>
    <source>
        <strain evidence="5">ATCC 27380</strain>
    </source>
</reference>
<dbReference type="InterPro" id="IPR000821">
    <property type="entry name" value="Ala_racemase"/>
</dbReference>
<protein>
    <submittedName>
        <fullName evidence="5">Alanine/ornithine racemase family PLP-dependent enzyme</fullName>
    </submittedName>
</protein>
<evidence type="ECO:0000313" key="5">
    <source>
        <dbReference type="EMBL" id="PZE19864.1"/>
    </source>
</evidence>
<dbReference type="Pfam" id="PF01168">
    <property type="entry name" value="Ala_racemase_N"/>
    <property type="match status" value="1"/>
</dbReference>
<dbReference type="PANTHER" id="PTHR30511:SF3">
    <property type="entry name" value="LYSINE RACEMASE"/>
    <property type="match status" value="1"/>
</dbReference>
<evidence type="ECO:0000256" key="2">
    <source>
        <dbReference type="ARBA" id="ARBA00022898"/>
    </source>
</evidence>
<dbReference type="AlphaFoldDB" id="A0A2W1N7T1"/>
<evidence type="ECO:0000256" key="1">
    <source>
        <dbReference type="ARBA" id="ARBA00001933"/>
    </source>
</evidence>
<dbReference type="GO" id="GO:0005829">
    <property type="term" value="C:cytosol"/>
    <property type="evidence" value="ECO:0007669"/>
    <property type="project" value="TreeGrafter"/>
</dbReference>
<dbReference type="RefSeq" id="WP_089201038.1">
    <property type="nucleotide sequence ID" value="NZ_NHRJ02000012.1"/>
</dbReference>
<dbReference type="CDD" id="cd06815">
    <property type="entry name" value="PLPDE_III_AR_like_1"/>
    <property type="match status" value="1"/>
</dbReference>
<comment type="caution">
    <text evidence="5">The sequence shown here is derived from an EMBL/GenBank/DDBJ whole genome shotgun (WGS) entry which is preliminary data.</text>
</comment>